<name>A0A5C6DJK9_9BACT</name>
<keyword evidence="1" id="KW-0472">Membrane</keyword>
<gene>
    <name evidence="2" type="ORF">Q31b_43510</name>
</gene>
<dbReference type="EMBL" id="SJPY01000007">
    <property type="protein sequence ID" value="TWU37563.1"/>
    <property type="molecule type" value="Genomic_DNA"/>
</dbReference>
<protein>
    <submittedName>
        <fullName evidence="2">Uncharacterized protein</fullName>
    </submittedName>
</protein>
<reference evidence="2 3" key="1">
    <citation type="submission" date="2019-02" db="EMBL/GenBank/DDBJ databases">
        <title>Deep-cultivation of Planctomycetes and their phenomic and genomic characterization uncovers novel biology.</title>
        <authorList>
            <person name="Wiegand S."/>
            <person name="Jogler M."/>
            <person name="Boedeker C."/>
            <person name="Pinto D."/>
            <person name="Vollmers J."/>
            <person name="Rivas-Marin E."/>
            <person name="Kohn T."/>
            <person name="Peeters S.H."/>
            <person name="Heuer A."/>
            <person name="Rast P."/>
            <person name="Oberbeckmann S."/>
            <person name="Bunk B."/>
            <person name="Jeske O."/>
            <person name="Meyerdierks A."/>
            <person name="Storesund J.E."/>
            <person name="Kallscheuer N."/>
            <person name="Luecker S."/>
            <person name="Lage O.M."/>
            <person name="Pohl T."/>
            <person name="Merkel B.J."/>
            <person name="Hornburger P."/>
            <person name="Mueller R.-W."/>
            <person name="Bruemmer F."/>
            <person name="Labrenz M."/>
            <person name="Spormann A.M."/>
            <person name="Op Den Camp H."/>
            <person name="Overmann J."/>
            <person name="Amann R."/>
            <person name="Jetten M.S.M."/>
            <person name="Mascher T."/>
            <person name="Medema M.H."/>
            <person name="Devos D.P."/>
            <person name="Kaster A.-K."/>
            <person name="Ovreas L."/>
            <person name="Rohde M."/>
            <person name="Galperin M.Y."/>
            <person name="Jogler C."/>
        </authorList>
    </citation>
    <scope>NUCLEOTIDE SEQUENCE [LARGE SCALE GENOMIC DNA]</scope>
    <source>
        <strain evidence="2 3">Q31b</strain>
    </source>
</reference>
<sequence length="143" mass="16103">MRNRRGSLILEAAISALLMVTATVALLKLAKTSSQLSRSSDQRVALQLATDNAAERMSVIPFDEIAGQTDKVAKTVSETSDCQCEITSYPFEVGDRNGIHLIMTTRISDRISRTQHRWILDRRELDRRVLDRSEPETPEDTDE</sequence>
<comment type="caution">
    <text evidence="2">The sequence shown here is derived from an EMBL/GenBank/DDBJ whole genome shotgun (WGS) entry which is preliminary data.</text>
</comment>
<dbReference type="AlphaFoldDB" id="A0A5C6DJK9"/>
<feature type="transmembrane region" description="Helical" evidence="1">
    <location>
        <begin position="12"/>
        <end position="30"/>
    </location>
</feature>
<dbReference type="RefSeq" id="WP_146601544.1">
    <property type="nucleotide sequence ID" value="NZ_SJPY01000007.1"/>
</dbReference>
<accession>A0A5C6DJK9</accession>
<keyword evidence="1" id="KW-1133">Transmembrane helix</keyword>
<evidence type="ECO:0000313" key="2">
    <source>
        <dbReference type="EMBL" id="TWU37563.1"/>
    </source>
</evidence>
<keyword evidence="3" id="KW-1185">Reference proteome</keyword>
<evidence type="ECO:0000313" key="3">
    <source>
        <dbReference type="Proteomes" id="UP000315471"/>
    </source>
</evidence>
<organism evidence="2 3">
    <name type="scientific">Novipirellula aureliae</name>
    <dbReference type="NCBI Taxonomy" id="2527966"/>
    <lineage>
        <taxon>Bacteria</taxon>
        <taxon>Pseudomonadati</taxon>
        <taxon>Planctomycetota</taxon>
        <taxon>Planctomycetia</taxon>
        <taxon>Pirellulales</taxon>
        <taxon>Pirellulaceae</taxon>
        <taxon>Novipirellula</taxon>
    </lineage>
</organism>
<proteinExistence type="predicted"/>
<dbReference type="Proteomes" id="UP000315471">
    <property type="component" value="Unassembled WGS sequence"/>
</dbReference>
<evidence type="ECO:0000256" key="1">
    <source>
        <dbReference type="SAM" id="Phobius"/>
    </source>
</evidence>
<keyword evidence="1" id="KW-0812">Transmembrane</keyword>